<comment type="similarity">
    <text evidence="2">Belongs to the NAD(P)-dependent epimerase/dehydratase family.</text>
</comment>
<reference evidence="7 8" key="1">
    <citation type="journal article" date="2007" name="PLoS Genet.">
        <title>Patterns and implications of gene gain and loss in the evolution of Prochlorococcus.</title>
        <authorList>
            <person name="Kettler G.C."/>
            <person name="Martiny A.C."/>
            <person name="Huang K."/>
            <person name="Zucker J."/>
            <person name="Coleman M.L."/>
            <person name="Rodrigue S."/>
            <person name="Chen F."/>
            <person name="Lapidus A."/>
            <person name="Ferriera S."/>
            <person name="Johnson J."/>
            <person name="Steglich C."/>
            <person name="Church G.M."/>
            <person name="Richardson P."/>
            <person name="Chisholm S.W."/>
        </authorList>
    </citation>
    <scope>NUCLEOTIDE SEQUENCE [LARGE SCALE GENOMIC DNA]</scope>
    <source>
        <strain evidence="8">MIT 9211</strain>
    </source>
</reference>
<evidence type="ECO:0000256" key="4">
    <source>
        <dbReference type="ARBA" id="ARBA00031367"/>
    </source>
</evidence>
<proteinExistence type="inferred from homology"/>
<evidence type="ECO:0000259" key="6">
    <source>
        <dbReference type="Pfam" id="PF01370"/>
    </source>
</evidence>
<dbReference type="KEGG" id="pmj:P9211_09641"/>
<keyword evidence="7" id="KW-0413">Isomerase</keyword>
<dbReference type="GO" id="GO:0005996">
    <property type="term" value="P:monosaccharide metabolic process"/>
    <property type="evidence" value="ECO:0007669"/>
    <property type="project" value="TreeGrafter"/>
</dbReference>
<gene>
    <name evidence="7" type="ordered locus">P9211_09641</name>
</gene>
<dbReference type="EMBL" id="CP000878">
    <property type="protein sequence ID" value="ABX08895.1"/>
    <property type="molecule type" value="Genomic_DNA"/>
</dbReference>
<dbReference type="GO" id="GO:0003978">
    <property type="term" value="F:UDP-glucose 4-epimerase activity"/>
    <property type="evidence" value="ECO:0007669"/>
    <property type="project" value="TreeGrafter"/>
</dbReference>
<dbReference type="Pfam" id="PF01370">
    <property type="entry name" value="Epimerase"/>
    <property type="match status" value="1"/>
</dbReference>
<protein>
    <recommendedName>
        <fullName evidence="3">UDP-glucose 4-epimerase</fullName>
    </recommendedName>
    <alternativeName>
        <fullName evidence="5">Galactowaldenase</fullName>
    </alternativeName>
    <alternativeName>
        <fullName evidence="4">UDP-galactose 4-epimerase</fullName>
    </alternativeName>
</protein>
<dbReference type="Proteomes" id="UP000000788">
    <property type="component" value="Chromosome"/>
</dbReference>
<evidence type="ECO:0000256" key="2">
    <source>
        <dbReference type="ARBA" id="ARBA00007637"/>
    </source>
</evidence>
<dbReference type="HOGENOM" id="CLU_050934_0_1_3"/>
<evidence type="ECO:0000256" key="1">
    <source>
        <dbReference type="ARBA" id="ARBA00004947"/>
    </source>
</evidence>
<evidence type="ECO:0000256" key="3">
    <source>
        <dbReference type="ARBA" id="ARBA00018569"/>
    </source>
</evidence>
<dbReference type="PANTHER" id="PTHR43725:SF8">
    <property type="entry name" value="CHLOROPLAST STEM-LOOP BINDING PROTEIN OF 41 KDA B, CHLOROPLASTIC"/>
    <property type="match status" value="1"/>
</dbReference>
<dbReference type="PANTHER" id="PTHR43725">
    <property type="entry name" value="UDP-GLUCOSE 4-EPIMERASE"/>
    <property type="match status" value="1"/>
</dbReference>
<evidence type="ECO:0000313" key="8">
    <source>
        <dbReference type="Proteomes" id="UP000000788"/>
    </source>
</evidence>
<dbReference type="SUPFAM" id="SSF51735">
    <property type="entry name" value="NAD(P)-binding Rossmann-fold domains"/>
    <property type="match status" value="1"/>
</dbReference>
<sequence>MCILWNPRHASIDMFTCVNALKILVMGGTRFVGKAIVDHLLIDKHEITLFTRGNNPYPNGVRHIKGDRKTSDIDKLEGLKFDVIIDCSGRNLSETEDVIAKTGYPEHRFIYISSAGIYSYSESLPVEETSPIDPNSRHIGKAETESWLKNEGIPFTVFRPTYIYGPSNYNPIEKWFFDRITYSQIIPLPDQGMGLTQLGHVADLARAIKVSLDYKIAENKIYNCSSAKAITFKGLVYAAAKASGSNKDELRLCSFNTSKLDPKARKAFPLRLPHFFTDTSLIQRELDWKPIYSLERGLEDSYLNDYTLLVNNKPDFTLDNTLF</sequence>
<dbReference type="STRING" id="93059.P9211_09641"/>
<accession>A9BAN3</accession>
<dbReference type="InterPro" id="IPR036291">
    <property type="entry name" value="NAD(P)-bd_dom_sf"/>
</dbReference>
<evidence type="ECO:0000313" key="7">
    <source>
        <dbReference type="EMBL" id="ABX08895.1"/>
    </source>
</evidence>
<dbReference type="GO" id="GO:0016829">
    <property type="term" value="F:lyase activity"/>
    <property type="evidence" value="ECO:0007669"/>
    <property type="project" value="UniProtKB-KW"/>
</dbReference>
<dbReference type="InterPro" id="IPR001509">
    <property type="entry name" value="Epimerase_deHydtase"/>
</dbReference>
<dbReference type="AlphaFoldDB" id="A9BAN3"/>
<dbReference type="RefSeq" id="WP_012195516.1">
    <property type="nucleotide sequence ID" value="NC_009976.1"/>
</dbReference>
<keyword evidence="8" id="KW-1185">Reference proteome</keyword>
<feature type="domain" description="NAD-dependent epimerase/dehydratase" evidence="6">
    <location>
        <begin position="23"/>
        <end position="224"/>
    </location>
</feature>
<organism evidence="7 8">
    <name type="scientific">Prochlorococcus marinus (strain MIT 9211)</name>
    <dbReference type="NCBI Taxonomy" id="93059"/>
    <lineage>
        <taxon>Bacteria</taxon>
        <taxon>Bacillati</taxon>
        <taxon>Cyanobacteriota</taxon>
        <taxon>Cyanophyceae</taxon>
        <taxon>Synechococcales</taxon>
        <taxon>Prochlorococcaceae</taxon>
        <taxon>Prochlorococcus</taxon>
    </lineage>
</organism>
<evidence type="ECO:0000256" key="5">
    <source>
        <dbReference type="ARBA" id="ARBA00033067"/>
    </source>
</evidence>
<dbReference type="eggNOG" id="COG0451">
    <property type="taxonomic scope" value="Bacteria"/>
</dbReference>
<dbReference type="Gene3D" id="3.40.50.720">
    <property type="entry name" value="NAD(P)-binding Rossmann-like Domain"/>
    <property type="match status" value="1"/>
</dbReference>
<dbReference type="GO" id="GO:0005829">
    <property type="term" value="C:cytosol"/>
    <property type="evidence" value="ECO:0007669"/>
    <property type="project" value="TreeGrafter"/>
</dbReference>
<keyword evidence="7" id="KW-0456">Lyase</keyword>
<name>A9BAN3_PROM4</name>
<comment type="pathway">
    <text evidence="1">Carbohydrate metabolism; galactose metabolism.</text>
</comment>